<reference evidence="1 2" key="1">
    <citation type="submission" date="2016-04" db="EMBL/GenBank/DDBJ databases">
        <authorList>
            <person name="Regsiter A."/>
            <person name="William W."/>
        </authorList>
    </citation>
    <scope>NUCLEOTIDE SEQUENCE [LARGE SCALE GENOMIC DNA]</scope>
    <source>
        <strain evidence="1 2">92</strain>
    </source>
</reference>
<protein>
    <submittedName>
        <fullName evidence="1">Uncharacterized protein</fullName>
    </submittedName>
</protein>
<evidence type="ECO:0000313" key="1">
    <source>
        <dbReference type="EMBL" id="SBA19001.1"/>
    </source>
</evidence>
<dbReference type="AlphaFoldDB" id="A0AAX2BNN0"/>
<accession>A0AAX2BNN0</accession>
<evidence type="ECO:0000313" key="2">
    <source>
        <dbReference type="Proteomes" id="UP000245995"/>
    </source>
</evidence>
<dbReference type="Proteomes" id="UP000245995">
    <property type="component" value="Chromosome CITRO92"/>
</dbReference>
<name>A0AAX2BNN0_CITAM</name>
<gene>
    <name evidence="1" type="ORF">CITRO92_4142</name>
</gene>
<organism evidence="1 2">
    <name type="scientific">Citrobacter amalonaticus</name>
    <dbReference type="NCBI Taxonomy" id="35703"/>
    <lineage>
        <taxon>Bacteria</taxon>
        <taxon>Pseudomonadati</taxon>
        <taxon>Pseudomonadota</taxon>
        <taxon>Gammaproteobacteria</taxon>
        <taxon>Enterobacterales</taxon>
        <taxon>Enterobacteriaceae</taxon>
        <taxon>Citrobacter</taxon>
    </lineage>
</organism>
<dbReference type="EMBL" id="LT556085">
    <property type="protein sequence ID" value="SBA19001.1"/>
    <property type="molecule type" value="Genomic_DNA"/>
</dbReference>
<proteinExistence type="predicted"/>
<sequence length="29" mass="3527">MWLMKKLHLISLSILCFRIYNINGYDNIN</sequence>